<organism evidence="1 2">
    <name type="scientific">Blastopirellula marina DSM 3645</name>
    <dbReference type="NCBI Taxonomy" id="314230"/>
    <lineage>
        <taxon>Bacteria</taxon>
        <taxon>Pseudomonadati</taxon>
        <taxon>Planctomycetota</taxon>
        <taxon>Planctomycetia</taxon>
        <taxon>Pirellulales</taxon>
        <taxon>Pirellulaceae</taxon>
        <taxon>Blastopirellula</taxon>
    </lineage>
</organism>
<proteinExistence type="predicted"/>
<evidence type="ECO:0000313" key="1">
    <source>
        <dbReference type="EMBL" id="EAQ82334.1"/>
    </source>
</evidence>
<evidence type="ECO:0000313" key="2">
    <source>
        <dbReference type="Proteomes" id="UP000004358"/>
    </source>
</evidence>
<dbReference type="AlphaFoldDB" id="A3ZN05"/>
<comment type="caution">
    <text evidence="1">The sequence shown here is derived from an EMBL/GenBank/DDBJ whole genome shotgun (WGS) entry which is preliminary data.</text>
</comment>
<name>A3ZN05_9BACT</name>
<dbReference type="EMBL" id="AANZ01000002">
    <property type="protein sequence ID" value="EAQ82334.1"/>
    <property type="molecule type" value="Genomic_DNA"/>
</dbReference>
<sequence>MAGNNRSESTDAIMVIFEHQKQFHRRASCDAS</sequence>
<protein>
    <submittedName>
        <fullName evidence="1">Uncharacterized protein</fullName>
    </submittedName>
</protein>
<dbReference type="Proteomes" id="UP000004358">
    <property type="component" value="Unassembled WGS sequence"/>
</dbReference>
<accession>A3ZN05</accession>
<gene>
    <name evidence="1" type="ORF">DSM3645_01430</name>
</gene>
<reference evidence="1 2" key="1">
    <citation type="submission" date="2006-02" db="EMBL/GenBank/DDBJ databases">
        <authorList>
            <person name="Amann R."/>
            <person name="Ferriera S."/>
            <person name="Johnson J."/>
            <person name="Kravitz S."/>
            <person name="Halpern A."/>
            <person name="Remington K."/>
            <person name="Beeson K."/>
            <person name="Tran B."/>
            <person name="Rogers Y.-H."/>
            <person name="Friedman R."/>
            <person name="Venter J.C."/>
        </authorList>
    </citation>
    <scope>NUCLEOTIDE SEQUENCE [LARGE SCALE GENOMIC DNA]</scope>
    <source>
        <strain evidence="1 2">DSM 3645</strain>
    </source>
</reference>
<dbReference type="HOGENOM" id="CLU_3388270_0_0_0"/>